<dbReference type="GO" id="GO:0016477">
    <property type="term" value="P:cell migration"/>
    <property type="evidence" value="ECO:0000318"/>
    <property type="project" value="GO_Central"/>
</dbReference>
<dbReference type="GO" id="GO:0036493">
    <property type="term" value="P:positive regulation of translation in response to endoplasmic reticulum stress"/>
    <property type="evidence" value="ECO:0000318"/>
    <property type="project" value="GO_Central"/>
</dbReference>
<dbReference type="SUPFAM" id="SSF50044">
    <property type="entry name" value="SH3-domain"/>
    <property type="match status" value="3"/>
</dbReference>
<dbReference type="FunCoup" id="F6Z8I7">
    <property type="interactions" value="118"/>
</dbReference>
<evidence type="ECO:0000313" key="9">
    <source>
        <dbReference type="Proteomes" id="UP000008144"/>
    </source>
</evidence>
<evidence type="ECO:0000256" key="1">
    <source>
        <dbReference type="ARBA" id="ARBA00022443"/>
    </source>
</evidence>
<reference evidence="8" key="3">
    <citation type="submission" date="2025-08" db="UniProtKB">
        <authorList>
            <consortium name="Ensembl"/>
        </authorList>
    </citation>
    <scope>IDENTIFICATION</scope>
</reference>
<evidence type="ECO:0000259" key="6">
    <source>
        <dbReference type="PROSITE" id="PS50001"/>
    </source>
</evidence>
<dbReference type="InterPro" id="IPR000980">
    <property type="entry name" value="SH2"/>
</dbReference>
<dbReference type="Pfam" id="PF14604">
    <property type="entry name" value="SH3_9"/>
    <property type="match status" value="2"/>
</dbReference>
<evidence type="ECO:0000256" key="2">
    <source>
        <dbReference type="ARBA" id="ARBA00022999"/>
    </source>
</evidence>
<dbReference type="InterPro" id="IPR036860">
    <property type="entry name" value="SH2_dom_sf"/>
</dbReference>
<accession>F6Z8I7</accession>
<dbReference type="InParanoid" id="F6Z8I7"/>
<dbReference type="GO" id="GO:1903898">
    <property type="term" value="P:negative regulation of PERK-mediated unfolded protein response"/>
    <property type="evidence" value="ECO:0000318"/>
    <property type="project" value="GO_Central"/>
</dbReference>
<protein>
    <recommendedName>
        <fullName evidence="10">Cytoplasmic protein</fullName>
    </recommendedName>
</protein>
<dbReference type="Ensembl" id="ENSCINT00000016260.3">
    <property type="protein sequence ID" value="ENSCINP00000016260.3"/>
    <property type="gene ID" value="ENSCING00000007947.3"/>
</dbReference>
<keyword evidence="1 4" id="KW-0728">SH3 domain</keyword>
<dbReference type="PROSITE" id="PS50001">
    <property type="entry name" value="SH2"/>
    <property type="match status" value="1"/>
</dbReference>
<dbReference type="PANTHER" id="PTHR19969:SF14">
    <property type="entry name" value="DREADLOCKS, ISOFORM B"/>
    <property type="match status" value="1"/>
</dbReference>
<dbReference type="GeneTree" id="ENSGT00940000167681"/>
<dbReference type="EMBL" id="EAAA01000278">
    <property type="status" value="NOT_ANNOTATED_CDS"/>
    <property type="molecule type" value="Genomic_DNA"/>
</dbReference>
<evidence type="ECO:0000259" key="7">
    <source>
        <dbReference type="PROSITE" id="PS50002"/>
    </source>
</evidence>
<dbReference type="GO" id="GO:0030971">
    <property type="term" value="F:receptor tyrosine kinase binding"/>
    <property type="evidence" value="ECO:0000318"/>
    <property type="project" value="GO_Central"/>
</dbReference>
<dbReference type="PROSITE" id="PS50002">
    <property type="entry name" value="SH3"/>
    <property type="match status" value="3"/>
</dbReference>
<dbReference type="GO" id="GO:0035591">
    <property type="term" value="F:signaling adaptor activity"/>
    <property type="evidence" value="ECO:0000318"/>
    <property type="project" value="GO_Central"/>
</dbReference>
<organism evidence="8 9">
    <name type="scientific">Ciona intestinalis</name>
    <name type="common">Transparent sea squirt</name>
    <name type="synonym">Ascidia intestinalis</name>
    <dbReference type="NCBI Taxonomy" id="7719"/>
    <lineage>
        <taxon>Eukaryota</taxon>
        <taxon>Metazoa</taxon>
        <taxon>Chordata</taxon>
        <taxon>Tunicata</taxon>
        <taxon>Ascidiacea</taxon>
        <taxon>Phlebobranchia</taxon>
        <taxon>Cionidae</taxon>
        <taxon>Ciona</taxon>
    </lineage>
</organism>
<keyword evidence="9" id="KW-1185">Reference proteome</keyword>
<dbReference type="PANTHER" id="PTHR19969">
    <property type="entry name" value="SH2-SH3 ADAPTOR PROTEIN-RELATED"/>
    <property type="match status" value="1"/>
</dbReference>
<name>F6Z8I7_CIOIN</name>
<feature type="compositionally biased region" description="Low complexity" evidence="5">
    <location>
        <begin position="105"/>
        <end position="115"/>
    </location>
</feature>
<dbReference type="GO" id="GO:0048013">
    <property type="term" value="P:ephrin receptor signaling pathway"/>
    <property type="evidence" value="ECO:0000318"/>
    <property type="project" value="GO_Central"/>
</dbReference>
<dbReference type="InterPro" id="IPR051184">
    <property type="entry name" value="Tyrosine-phos_adapter"/>
</dbReference>
<dbReference type="Gene3D" id="3.30.505.10">
    <property type="entry name" value="SH2 domain"/>
    <property type="match status" value="1"/>
</dbReference>
<dbReference type="STRING" id="7719.ENSCINP00000016260"/>
<feature type="region of interest" description="Disordered" evidence="5">
    <location>
        <begin position="91"/>
        <end position="137"/>
    </location>
</feature>
<dbReference type="SMART" id="SM00252">
    <property type="entry name" value="SH2"/>
    <property type="match status" value="1"/>
</dbReference>
<dbReference type="Gene3D" id="2.30.30.40">
    <property type="entry name" value="SH3 Domains"/>
    <property type="match status" value="3"/>
</dbReference>
<evidence type="ECO:0000256" key="4">
    <source>
        <dbReference type="PROSITE-ProRule" id="PRU00192"/>
    </source>
</evidence>
<dbReference type="Proteomes" id="UP000008144">
    <property type="component" value="Chromosome 1"/>
</dbReference>
<dbReference type="InterPro" id="IPR036028">
    <property type="entry name" value="SH3-like_dom_sf"/>
</dbReference>
<evidence type="ECO:0000256" key="5">
    <source>
        <dbReference type="SAM" id="MobiDB-lite"/>
    </source>
</evidence>
<dbReference type="PRINTS" id="PR00401">
    <property type="entry name" value="SH2DOMAIN"/>
</dbReference>
<reference evidence="8" key="2">
    <citation type="journal article" date="2008" name="Genome Biol.">
        <title>Improved genome assembly and evidence-based global gene model set for the chordate Ciona intestinalis: new insight into intron and operon populations.</title>
        <authorList>
            <person name="Satou Y."/>
            <person name="Mineta K."/>
            <person name="Ogasawara M."/>
            <person name="Sasakura Y."/>
            <person name="Shoguchi E."/>
            <person name="Ueno K."/>
            <person name="Yamada L."/>
            <person name="Matsumoto J."/>
            <person name="Wasserscheid J."/>
            <person name="Dewar K."/>
            <person name="Wiley G.B."/>
            <person name="Macmil S.L."/>
            <person name="Roe B.A."/>
            <person name="Zeller R.W."/>
            <person name="Hastings K.E."/>
            <person name="Lemaire P."/>
            <person name="Lindquist E."/>
            <person name="Endo T."/>
            <person name="Hotta K."/>
            <person name="Inaba K."/>
        </authorList>
    </citation>
    <scope>NUCLEOTIDE SEQUENCE [LARGE SCALE GENOMIC DNA]</scope>
    <source>
        <strain evidence="8">wild type</strain>
    </source>
</reference>
<dbReference type="PRINTS" id="PR00452">
    <property type="entry name" value="SH3DOMAIN"/>
</dbReference>
<dbReference type="OMA" id="SYEPQRE"/>
<feature type="domain" description="SH3" evidence="7">
    <location>
        <begin position="4"/>
        <end position="63"/>
    </location>
</feature>
<feature type="domain" description="SH3" evidence="7">
    <location>
        <begin position="137"/>
        <end position="199"/>
    </location>
</feature>
<dbReference type="InterPro" id="IPR001452">
    <property type="entry name" value="SH3_domain"/>
</dbReference>
<proteinExistence type="predicted"/>
<feature type="domain" description="SH2" evidence="6">
    <location>
        <begin position="331"/>
        <end position="426"/>
    </location>
</feature>
<evidence type="ECO:0000313" key="8">
    <source>
        <dbReference type="Ensembl" id="ENSCINP00000016260.3"/>
    </source>
</evidence>
<sequence length="428" mass="47516">MSLGCEEVVVALYDYSAKEGEELSIKKNEQLYLLDAKHTWWRVRNNANKIGLVPSNYLRRDKGKGESLVNRIGKFPACFPELVLANRLPGAKKTKSNGAGGMSGMMGPSSMRGAGEPQNSNHIPNLKPPGDGGDRAHMNEEYVSKFNYDATKDDELTLRKGMRVIVLQTDPDGWWYGKDAERPGQPGYFPSNYVVKSSSMPQSCPSSMPNTSHVQPASDCISVVRTLYAFNSGNPEELAFEQDEMLDIIEQPPDDPEWWLARNSEGLTGLVPMNYVEVVDGAQPVSSGNIQNHYILNSRRSSSSFNFFIVTLQTAIGGNDGAADGIHSRDWYFGNMKRADAEQRLQDRADNGEFLVRGSETSSGDYSISMKMPGRIRHFKVNTLPNGVFGIGQRKFDSMDALLEHYKSAPIYTSKEQGKVYLSKPMGR</sequence>
<dbReference type="AlphaFoldDB" id="F6Z8I7"/>
<dbReference type="Pfam" id="PF00017">
    <property type="entry name" value="SH2"/>
    <property type="match status" value="1"/>
</dbReference>
<evidence type="ECO:0000256" key="3">
    <source>
        <dbReference type="PROSITE-ProRule" id="PRU00191"/>
    </source>
</evidence>
<feature type="domain" description="SH3" evidence="7">
    <location>
        <begin position="219"/>
        <end position="281"/>
    </location>
</feature>
<dbReference type="GO" id="GO:1902237">
    <property type="term" value="P:positive regulation of endoplasmic reticulum stress-induced intrinsic apoptotic signaling pathway"/>
    <property type="evidence" value="ECO:0000318"/>
    <property type="project" value="GO_Central"/>
</dbReference>
<dbReference type="FunFam" id="2.30.30.40:FF:000110">
    <property type="entry name" value="Cytoplasmic protein"/>
    <property type="match status" value="1"/>
</dbReference>
<keyword evidence="2 3" id="KW-0727">SH2 domain</keyword>
<reference evidence="8" key="4">
    <citation type="submission" date="2025-09" db="UniProtKB">
        <authorList>
            <consortium name="Ensembl"/>
        </authorList>
    </citation>
    <scope>IDENTIFICATION</scope>
</reference>
<dbReference type="Pfam" id="PF00018">
    <property type="entry name" value="SH3_1"/>
    <property type="match status" value="1"/>
</dbReference>
<reference evidence="9" key="1">
    <citation type="journal article" date="2002" name="Science">
        <title>The draft genome of Ciona intestinalis: insights into chordate and vertebrate origins.</title>
        <authorList>
            <person name="Dehal P."/>
            <person name="Satou Y."/>
            <person name="Campbell R.K."/>
            <person name="Chapman J."/>
            <person name="Degnan B."/>
            <person name="De Tomaso A."/>
            <person name="Davidson B."/>
            <person name="Di Gregorio A."/>
            <person name="Gelpke M."/>
            <person name="Goodstein D.M."/>
            <person name="Harafuji N."/>
            <person name="Hastings K.E."/>
            <person name="Ho I."/>
            <person name="Hotta K."/>
            <person name="Huang W."/>
            <person name="Kawashima T."/>
            <person name="Lemaire P."/>
            <person name="Martinez D."/>
            <person name="Meinertzhagen I.A."/>
            <person name="Necula S."/>
            <person name="Nonaka M."/>
            <person name="Putnam N."/>
            <person name="Rash S."/>
            <person name="Saiga H."/>
            <person name="Satake M."/>
            <person name="Terry A."/>
            <person name="Yamada L."/>
            <person name="Wang H.G."/>
            <person name="Awazu S."/>
            <person name="Azumi K."/>
            <person name="Boore J."/>
            <person name="Branno M."/>
            <person name="Chin-Bow S."/>
            <person name="DeSantis R."/>
            <person name="Doyle S."/>
            <person name="Francino P."/>
            <person name="Keys D.N."/>
            <person name="Haga S."/>
            <person name="Hayashi H."/>
            <person name="Hino K."/>
            <person name="Imai K.S."/>
            <person name="Inaba K."/>
            <person name="Kano S."/>
            <person name="Kobayashi K."/>
            <person name="Kobayashi M."/>
            <person name="Lee B.I."/>
            <person name="Makabe K.W."/>
            <person name="Manohar C."/>
            <person name="Matassi G."/>
            <person name="Medina M."/>
            <person name="Mochizuki Y."/>
            <person name="Mount S."/>
            <person name="Morishita T."/>
            <person name="Miura S."/>
            <person name="Nakayama A."/>
            <person name="Nishizaka S."/>
            <person name="Nomoto H."/>
            <person name="Ohta F."/>
            <person name="Oishi K."/>
            <person name="Rigoutsos I."/>
            <person name="Sano M."/>
            <person name="Sasaki A."/>
            <person name="Sasakura Y."/>
            <person name="Shoguchi E."/>
            <person name="Shin-i T."/>
            <person name="Spagnuolo A."/>
            <person name="Stainier D."/>
            <person name="Suzuki M.M."/>
            <person name="Tassy O."/>
            <person name="Takatori N."/>
            <person name="Tokuoka M."/>
            <person name="Yagi K."/>
            <person name="Yoshizaki F."/>
            <person name="Wada S."/>
            <person name="Zhang C."/>
            <person name="Hyatt P.D."/>
            <person name="Larimer F."/>
            <person name="Detter C."/>
            <person name="Doggett N."/>
            <person name="Glavina T."/>
            <person name="Hawkins T."/>
            <person name="Richardson P."/>
            <person name="Lucas S."/>
            <person name="Kohara Y."/>
            <person name="Levine M."/>
            <person name="Satoh N."/>
            <person name="Rokhsar D.S."/>
        </authorList>
    </citation>
    <scope>NUCLEOTIDE SEQUENCE [LARGE SCALE GENOMIC DNA]</scope>
</reference>
<dbReference type="SUPFAM" id="SSF55550">
    <property type="entry name" value="SH2 domain"/>
    <property type="match status" value="1"/>
</dbReference>
<dbReference type="HOGENOM" id="CLU_025160_0_1_1"/>
<dbReference type="GO" id="GO:0005737">
    <property type="term" value="C:cytoplasm"/>
    <property type="evidence" value="ECO:0000318"/>
    <property type="project" value="GO_Central"/>
</dbReference>
<evidence type="ECO:0008006" key="10">
    <source>
        <dbReference type="Google" id="ProtNLM"/>
    </source>
</evidence>
<dbReference type="SMART" id="SM00326">
    <property type="entry name" value="SH3"/>
    <property type="match status" value="3"/>
</dbReference>
<dbReference type="CDD" id="cd11767">
    <property type="entry name" value="SH3_Nck_3"/>
    <property type="match status" value="1"/>
</dbReference>